<dbReference type="OrthoDB" id="2990728at2"/>
<name>Q3ABG0_CARHZ</name>
<keyword evidence="8" id="KW-1185">Reference proteome</keyword>
<evidence type="ECO:0000313" key="8">
    <source>
        <dbReference type="Proteomes" id="UP000002706"/>
    </source>
</evidence>
<dbReference type="AlphaFoldDB" id="Q3ABG0"/>
<dbReference type="GO" id="GO:0005886">
    <property type="term" value="C:plasma membrane"/>
    <property type="evidence" value="ECO:0007669"/>
    <property type="project" value="InterPro"/>
</dbReference>
<dbReference type="RefSeq" id="WP_011344599.1">
    <property type="nucleotide sequence ID" value="NC_007503.1"/>
</dbReference>
<dbReference type="eggNOG" id="COG5416">
    <property type="taxonomic scope" value="Bacteria"/>
</dbReference>
<evidence type="ECO:0000313" key="7">
    <source>
        <dbReference type="EMBL" id="ABB14208.1"/>
    </source>
</evidence>
<evidence type="ECO:0000256" key="3">
    <source>
        <dbReference type="ARBA" id="ARBA00022989"/>
    </source>
</evidence>
<dbReference type="PANTHER" id="PTHR41335">
    <property type="entry name" value="MEMBRANE PROTEIN-RELATED"/>
    <property type="match status" value="1"/>
</dbReference>
<reference evidence="7 8" key="1">
    <citation type="journal article" date="2005" name="PLoS Genet.">
        <title>Life in hot carbon monoxide: the complete genome sequence of Carboxydothermus hydrogenoformans Z-2901.</title>
        <authorList>
            <person name="Wu M."/>
            <person name="Ren Q."/>
            <person name="Durkin A.S."/>
            <person name="Daugherty S.C."/>
            <person name="Brinkac L.M."/>
            <person name="Dodson R.J."/>
            <person name="Madupu R."/>
            <person name="Sullivan S.A."/>
            <person name="Kolonay J.F."/>
            <person name="Haft D.H."/>
            <person name="Nelson W.C."/>
            <person name="Tallon L.J."/>
            <person name="Jones K.M."/>
            <person name="Ulrich L.E."/>
            <person name="Gonzalez J.M."/>
            <person name="Zhulin I.B."/>
            <person name="Robb F.T."/>
            <person name="Eisen J.A."/>
        </authorList>
    </citation>
    <scope>NUCLEOTIDE SEQUENCE [LARGE SCALE GENOMIC DNA]</scope>
    <source>
        <strain evidence="8">ATCC BAA-161 / DSM 6008 / Z-2901</strain>
    </source>
</reference>
<organism evidence="7 8">
    <name type="scientific">Carboxydothermus hydrogenoformans (strain ATCC BAA-161 / DSM 6008 / Z-2901)</name>
    <dbReference type="NCBI Taxonomy" id="246194"/>
    <lineage>
        <taxon>Bacteria</taxon>
        <taxon>Bacillati</taxon>
        <taxon>Bacillota</taxon>
        <taxon>Clostridia</taxon>
        <taxon>Thermoanaerobacterales</taxon>
        <taxon>Thermoanaerobacteraceae</taxon>
        <taxon>Carboxydothermus</taxon>
    </lineage>
</organism>
<dbReference type="FunCoup" id="Q3ABG0">
    <property type="interactions" value="4"/>
</dbReference>
<evidence type="ECO:0000256" key="1">
    <source>
        <dbReference type="ARBA" id="ARBA00022475"/>
    </source>
</evidence>
<feature type="domain" description="Lipopolysaccharide assembly protein A" evidence="6">
    <location>
        <begin position="24"/>
        <end position="84"/>
    </location>
</feature>
<dbReference type="Proteomes" id="UP000002706">
    <property type="component" value="Chromosome"/>
</dbReference>
<dbReference type="Pfam" id="PF06305">
    <property type="entry name" value="LapA_dom"/>
    <property type="match status" value="1"/>
</dbReference>
<evidence type="ECO:0000256" key="5">
    <source>
        <dbReference type="SAM" id="Phobius"/>
    </source>
</evidence>
<evidence type="ECO:0000259" key="6">
    <source>
        <dbReference type="Pfam" id="PF06305"/>
    </source>
</evidence>
<dbReference type="InterPro" id="IPR010445">
    <property type="entry name" value="LapA_dom"/>
</dbReference>
<evidence type="ECO:0000256" key="4">
    <source>
        <dbReference type="ARBA" id="ARBA00023136"/>
    </source>
</evidence>
<dbReference type="InParanoid" id="Q3ABG0"/>
<feature type="transmembrane region" description="Helical" evidence="5">
    <location>
        <begin position="7"/>
        <end position="23"/>
    </location>
</feature>
<dbReference type="PANTHER" id="PTHR41335:SF1">
    <property type="entry name" value="MEMBRANE PROTEIN"/>
    <property type="match status" value="1"/>
</dbReference>
<accession>Q3ABG0</accession>
<feature type="transmembrane region" description="Helical" evidence="5">
    <location>
        <begin position="43"/>
        <end position="67"/>
    </location>
</feature>
<protein>
    <recommendedName>
        <fullName evidence="6">Lipopolysaccharide assembly protein A domain-containing protein</fullName>
    </recommendedName>
</protein>
<dbReference type="KEGG" id="chy:CHY_1704"/>
<dbReference type="STRING" id="246194.CHY_1704"/>
<sequence>MSKGQAYFILALIFAILITVFAFQNQTAVAINFLAWSLPEIPLVLVIFLSALAGVVTAILLGFGVYFKMVREVKALKKEVEALKISNSKQENL</sequence>
<dbReference type="HOGENOM" id="CLU_2394377_0_0_9"/>
<keyword evidence="2 5" id="KW-0812">Transmembrane</keyword>
<gene>
    <name evidence="7" type="ordered locus">CHY_1704</name>
</gene>
<keyword evidence="1" id="KW-1003">Cell membrane</keyword>
<evidence type="ECO:0000256" key="2">
    <source>
        <dbReference type="ARBA" id="ARBA00022692"/>
    </source>
</evidence>
<proteinExistence type="predicted"/>
<dbReference type="EMBL" id="CP000141">
    <property type="protein sequence ID" value="ABB14208.1"/>
    <property type="molecule type" value="Genomic_DNA"/>
</dbReference>
<keyword evidence="4 5" id="KW-0472">Membrane</keyword>
<keyword evidence="3 5" id="KW-1133">Transmembrane helix</keyword>